<reference evidence="16 17" key="1">
    <citation type="journal article" date="2019" name="Sci. Data">
        <title>Hybrid genome assembly and annotation of Danionella translucida.</title>
        <authorList>
            <person name="Kadobianskyi M."/>
            <person name="Schulze L."/>
            <person name="Schuelke M."/>
            <person name="Judkewitz B."/>
        </authorList>
    </citation>
    <scope>NUCLEOTIDE SEQUENCE [LARGE SCALE GENOMIC DNA]</scope>
    <source>
        <strain evidence="16 17">Bolton</strain>
    </source>
</reference>
<feature type="coiled-coil region" evidence="12">
    <location>
        <begin position="71"/>
        <end position="103"/>
    </location>
</feature>
<accession>A0A553PY26</accession>
<dbReference type="PROSITE" id="PS50850">
    <property type="entry name" value="MFS"/>
    <property type="match status" value="1"/>
</dbReference>
<dbReference type="AlphaFoldDB" id="A0A553PY26"/>
<dbReference type="Pfam" id="PF07690">
    <property type="entry name" value="MFS_1"/>
    <property type="match status" value="1"/>
</dbReference>
<evidence type="ECO:0000256" key="8">
    <source>
        <dbReference type="ARBA" id="ARBA00023018"/>
    </source>
</evidence>
<feature type="transmembrane region" description="Helical" evidence="14">
    <location>
        <begin position="205"/>
        <end position="226"/>
    </location>
</feature>
<keyword evidence="5 14" id="KW-0812">Transmembrane</keyword>
<feature type="transmembrane region" description="Helical" evidence="14">
    <location>
        <begin position="597"/>
        <end position="617"/>
    </location>
</feature>
<dbReference type="PANTHER" id="PTHR23511:SF39">
    <property type="entry name" value="SYNAPTIC VESICLE GLYCOPROTEIN 2B"/>
    <property type="match status" value="1"/>
</dbReference>
<comment type="caution">
    <text evidence="16">The sequence shown here is derived from an EMBL/GenBank/DDBJ whole genome shotgun (WGS) entry which is preliminary data.</text>
</comment>
<evidence type="ECO:0000256" key="4">
    <source>
        <dbReference type="ARBA" id="ARBA00022553"/>
    </source>
</evidence>
<evidence type="ECO:0000256" key="7">
    <source>
        <dbReference type="ARBA" id="ARBA00022989"/>
    </source>
</evidence>
<evidence type="ECO:0000256" key="6">
    <source>
        <dbReference type="ARBA" id="ARBA00022775"/>
    </source>
</evidence>
<reference evidence="16" key="2">
    <citation type="submission" date="2019-04" db="EMBL/GenBank/DDBJ databases">
        <authorList>
            <person name="Kadobianskyi M."/>
            <person name="Schulze L."/>
            <person name="Schuelke M."/>
            <person name="Judkewitz B."/>
        </authorList>
    </citation>
    <scope>NUCLEOTIDE SEQUENCE</scope>
    <source>
        <strain evidence="16">Bolton</strain>
        <tissue evidence="16">Whole-body</tissue>
    </source>
</reference>
<dbReference type="GO" id="GO:0006836">
    <property type="term" value="P:neurotransmitter transport"/>
    <property type="evidence" value="ECO:0007669"/>
    <property type="project" value="UniProtKB-KW"/>
</dbReference>
<dbReference type="Pfam" id="PF00083">
    <property type="entry name" value="Sugar_tr"/>
    <property type="match status" value="1"/>
</dbReference>
<dbReference type="GO" id="GO:0030672">
    <property type="term" value="C:synaptic vesicle membrane"/>
    <property type="evidence" value="ECO:0007669"/>
    <property type="project" value="UniProtKB-SubCell"/>
</dbReference>
<dbReference type="EMBL" id="SRMA01026547">
    <property type="protein sequence ID" value="TRY82578.1"/>
    <property type="molecule type" value="Genomic_DNA"/>
</dbReference>
<dbReference type="InterPro" id="IPR055415">
    <property type="entry name" value="LD_SV2"/>
</dbReference>
<organism evidence="16 17">
    <name type="scientific">Danionella cerebrum</name>
    <dbReference type="NCBI Taxonomy" id="2873325"/>
    <lineage>
        <taxon>Eukaryota</taxon>
        <taxon>Metazoa</taxon>
        <taxon>Chordata</taxon>
        <taxon>Craniata</taxon>
        <taxon>Vertebrata</taxon>
        <taxon>Euteleostomi</taxon>
        <taxon>Actinopterygii</taxon>
        <taxon>Neopterygii</taxon>
        <taxon>Teleostei</taxon>
        <taxon>Ostariophysi</taxon>
        <taxon>Cypriniformes</taxon>
        <taxon>Danionidae</taxon>
        <taxon>Danioninae</taxon>
        <taxon>Danionella</taxon>
    </lineage>
</organism>
<keyword evidence="17" id="KW-1185">Reference proteome</keyword>
<evidence type="ECO:0000256" key="2">
    <source>
        <dbReference type="ARBA" id="ARBA00008335"/>
    </source>
</evidence>
<evidence type="ECO:0000256" key="13">
    <source>
        <dbReference type="SAM" id="MobiDB-lite"/>
    </source>
</evidence>
<dbReference type="InterPro" id="IPR005828">
    <property type="entry name" value="MFS_sugar_transport-like"/>
</dbReference>
<evidence type="ECO:0000256" key="14">
    <source>
        <dbReference type="SAM" id="Phobius"/>
    </source>
</evidence>
<keyword evidence="4" id="KW-0597">Phosphoprotein</keyword>
<dbReference type="InterPro" id="IPR011701">
    <property type="entry name" value="MFS"/>
</dbReference>
<protein>
    <recommendedName>
        <fullName evidence="15">Major facilitator superfamily (MFS) profile domain-containing protein</fullName>
    </recommendedName>
</protein>
<dbReference type="SUPFAM" id="SSF103473">
    <property type="entry name" value="MFS general substrate transporter"/>
    <property type="match status" value="2"/>
</dbReference>
<proteinExistence type="inferred from homology"/>
<feature type="region of interest" description="Disordered" evidence="13">
    <location>
        <begin position="1"/>
        <end position="66"/>
    </location>
</feature>
<gene>
    <name evidence="16" type="ORF">DNTS_030586</name>
</gene>
<evidence type="ECO:0000256" key="11">
    <source>
        <dbReference type="ARBA" id="ARBA00023329"/>
    </source>
</evidence>
<dbReference type="InterPro" id="IPR036259">
    <property type="entry name" value="MFS_trans_sf"/>
</dbReference>
<feature type="domain" description="Major facilitator superfamily (MFS) profile" evidence="15">
    <location>
        <begin position="113"/>
        <end position="650"/>
    </location>
</feature>
<evidence type="ECO:0000259" key="15">
    <source>
        <dbReference type="PROSITE" id="PS50850"/>
    </source>
</evidence>
<evidence type="ECO:0000256" key="12">
    <source>
        <dbReference type="SAM" id="Coils"/>
    </source>
</evidence>
<keyword evidence="11" id="KW-0968">Cytoplasmic vesicle</keyword>
<feature type="transmembrane region" description="Helical" evidence="14">
    <location>
        <begin position="150"/>
        <end position="167"/>
    </location>
</feature>
<evidence type="ECO:0000313" key="17">
    <source>
        <dbReference type="Proteomes" id="UP000316079"/>
    </source>
</evidence>
<dbReference type="FunFam" id="1.20.1250.20:FF:000009">
    <property type="entry name" value="Synaptic vesicle glycoprotein 2A"/>
    <property type="match status" value="1"/>
</dbReference>
<feature type="transmembrane region" description="Helical" evidence="14">
    <location>
        <begin position="238"/>
        <end position="260"/>
    </location>
</feature>
<dbReference type="Proteomes" id="UP000316079">
    <property type="component" value="Unassembled WGS sequence"/>
</dbReference>
<evidence type="ECO:0000256" key="9">
    <source>
        <dbReference type="ARBA" id="ARBA00023136"/>
    </source>
</evidence>
<dbReference type="GO" id="GO:0022857">
    <property type="term" value="F:transmembrane transporter activity"/>
    <property type="evidence" value="ECO:0007669"/>
    <property type="project" value="InterPro"/>
</dbReference>
<keyword evidence="8" id="KW-0770">Synapse</keyword>
<keyword evidence="9 14" id="KW-0472">Membrane</keyword>
<sequence>MDDPYQNNINQQGEVYPTEGGEYTYPYQTDYPRQEEDDAASDATEGHDEDDQMYEGEYQGVPHPDEIKEARRAARREARMKARQAAEAEEETLADQYESIMEDCGHGRFQWTLFTVLGLALMADGVECFVVSFALPSAEKDMCLSNADKGMLGLIVYVGMMIGAVLWGGLADKLGRRQCLLYALAINCIFSFLSCFAQGYGFFIFFRLCSGIGIGGSIPVVYTYYAEFLQMDKRGEHLSWLCLFWMLGGLYASFTAWGIIPHYGWGFSMGTEFQFHSWRVFVLAARHDEAWMILKQVHDTNWRAKGEPERVFQVSQLKTAQTQDDEFIEIQSETGTSFQRFMVRQMTLVKQVMKNLLSLAAPELRLHGLFIAIVYNGLGTWFPDQIKYLQYEEYETNVKIFHRERVERFHFNFTLQNQVHREGEYIHDRFINIEIRNVKFEESTFENCYFEDIKSTETFFENCTLKNTIFYNTDLWEDSKFINCKLENTTFLHPKKGCHLNYQEENDVLIYIDSFLGSLSVIPGNIVAGLLMDKIGRLKIIGASMLGSAVCTFFLLLCFSQWSVVLFQCLFFASCAAAWNGIEVITVELYPTSKRATAFGVLNGACKLAAIVSSFVFGKFIGITKIIPIILSFSALVCGGLLAFKLPETREVILQ</sequence>
<comment type="subcellular location">
    <subcellularLocation>
        <location evidence="1">Cytoplasmic vesicle</location>
        <location evidence="1">Secretory vesicle</location>
        <location evidence="1">Synaptic vesicle membrane</location>
        <topology evidence="1">Multi-pass membrane protein</topology>
    </subcellularLocation>
</comment>
<feature type="compositionally biased region" description="Polar residues" evidence="13">
    <location>
        <begin position="1"/>
        <end position="13"/>
    </location>
</feature>
<keyword evidence="6" id="KW-0532">Neurotransmitter transport</keyword>
<name>A0A553PY26_9TELE</name>
<dbReference type="FunFam" id="2.160.20.80:FF:000001">
    <property type="entry name" value="Synaptic vesicle glycoprotein 2A"/>
    <property type="match status" value="1"/>
</dbReference>
<feature type="transmembrane region" description="Helical" evidence="14">
    <location>
        <begin position="540"/>
        <end position="559"/>
    </location>
</feature>
<dbReference type="GO" id="GO:0043005">
    <property type="term" value="C:neuron projection"/>
    <property type="evidence" value="ECO:0007669"/>
    <property type="project" value="TreeGrafter"/>
</dbReference>
<feature type="transmembrane region" description="Helical" evidence="14">
    <location>
        <begin position="623"/>
        <end position="644"/>
    </location>
</feature>
<dbReference type="OrthoDB" id="433512at2759"/>
<dbReference type="Gene3D" id="2.160.20.80">
    <property type="entry name" value="E3 ubiquitin-protein ligase SopA"/>
    <property type="match status" value="1"/>
</dbReference>
<evidence type="ECO:0000313" key="16">
    <source>
        <dbReference type="EMBL" id="TRY82578.1"/>
    </source>
</evidence>
<feature type="transmembrane region" description="Helical" evidence="14">
    <location>
        <begin position="179"/>
        <end position="199"/>
    </location>
</feature>
<dbReference type="Pfam" id="PF23894">
    <property type="entry name" value="LD_SV2"/>
    <property type="match status" value="1"/>
</dbReference>
<dbReference type="SUPFAM" id="SSF141571">
    <property type="entry name" value="Pentapeptide repeat-like"/>
    <property type="match status" value="1"/>
</dbReference>
<keyword evidence="12" id="KW-0175">Coiled coil</keyword>
<evidence type="ECO:0000256" key="1">
    <source>
        <dbReference type="ARBA" id="ARBA00004644"/>
    </source>
</evidence>
<keyword evidence="3" id="KW-0813">Transport</keyword>
<feature type="transmembrane region" description="Helical" evidence="14">
    <location>
        <begin position="565"/>
        <end position="585"/>
    </location>
</feature>
<evidence type="ECO:0000256" key="3">
    <source>
        <dbReference type="ARBA" id="ARBA00022448"/>
    </source>
</evidence>
<keyword evidence="10" id="KW-0325">Glycoprotein</keyword>
<evidence type="ECO:0000256" key="10">
    <source>
        <dbReference type="ARBA" id="ARBA00023180"/>
    </source>
</evidence>
<dbReference type="PANTHER" id="PTHR23511">
    <property type="entry name" value="SYNAPTIC VESICLE GLYCOPROTEIN 2"/>
    <property type="match status" value="1"/>
</dbReference>
<keyword evidence="7 14" id="KW-1133">Transmembrane helix</keyword>
<feature type="transmembrane region" description="Helical" evidence="14">
    <location>
        <begin position="111"/>
        <end position="135"/>
    </location>
</feature>
<dbReference type="EMBL" id="SRMA01026547">
    <property type="protein sequence ID" value="TRY82579.1"/>
    <property type="molecule type" value="Genomic_DNA"/>
</dbReference>
<dbReference type="STRING" id="623744.A0A553PY26"/>
<dbReference type="Gene3D" id="1.20.1250.20">
    <property type="entry name" value="MFS general substrate transporter like domains"/>
    <property type="match status" value="2"/>
</dbReference>
<comment type="similarity">
    <text evidence="2">Belongs to the major facilitator superfamily.</text>
</comment>
<dbReference type="InterPro" id="IPR020846">
    <property type="entry name" value="MFS_dom"/>
</dbReference>
<evidence type="ECO:0000256" key="5">
    <source>
        <dbReference type="ARBA" id="ARBA00022692"/>
    </source>
</evidence>